<evidence type="ECO:0000256" key="1">
    <source>
        <dbReference type="SAM" id="SignalP"/>
    </source>
</evidence>
<dbReference type="EMBL" id="JACHIG010000007">
    <property type="protein sequence ID" value="MBB5033760.1"/>
    <property type="molecule type" value="Genomic_DNA"/>
</dbReference>
<name>A0A7W7YCS1_9BACT</name>
<protein>
    <submittedName>
        <fullName evidence="2">Uncharacterized protein</fullName>
    </submittedName>
</protein>
<comment type="caution">
    <text evidence="2">The sequence shown here is derived from an EMBL/GenBank/DDBJ whole genome shotgun (WGS) entry which is preliminary data.</text>
</comment>
<dbReference type="Proteomes" id="UP000590740">
    <property type="component" value="Unassembled WGS sequence"/>
</dbReference>
<proteinExistence type="predicted"/>
<keyword evidence="1" id="KW-0732">Signal</keyword>
<accession>A0A7W7YCS1</accession>
<reference evidence="2 3" key="1">
    <citation type="submission" date="2020-08" db="EMBL/GenBank/DDBJ databases">
        <title>Genomic Encyclopedia of Type Strains, Phase IV (KMG-IV): sequencing the most valuable type-strain genomes for metagenomic binning, comparative biology and taxonomic classification.</title>
        <authorList>
            <person name="Goeker M."/>
        </authorList>
    </citation>
    <scope>NUCLEOTIDE SEQUENCE [LARGE SCALE GENOMIC DNA]</scope>
    <source>
        <strain evidence="2 3">DSM 12252</strain>
    </source>
</reference>
<evidence type="ECO:0000313" key="2">
    <source>
        <dbReference type="EMBL" id="MBB5033760.1"/>
    </source>
</evidence>
<organism evidence="2 3">
    <name type="scientific">Prosthecobacter vanneervenii</name>
    <dbReference type="NCBI Taxonomy" id="48466"/>
    <lineage>
        <taxon>Bacteria</taxon>
        <taxon>Pseudomonadati</taxon>
        <taxon>Verrucomicrobiota</taxon>
        <taxon>Verrucomicrobiia</taxon>
        <taxon>Verrucomicrobiales</taxon>
        <taxon>Verrucomicrobiaceae</taxon>
        <taxon>Prosthecobacter</taxon>
    </lineage>
</organism>
<feature type="chain" id="PRO_5030508584" evidence="1">
    <location>
        <begin position="23"/>
        <end position="455"/>
    </location>
</feature>
<dbReference type="RefSeq" id="WP_184340890.1">
    <property type="nucleotide sequence ID" value="NZ_JACHIG010000007.1"/>
</dbReference>
<gene>
    <name evidence="2" type="ORF">HNQ65_003350</name>
</gene>
<evidence type="ECO:0000313" key="3">
    <source>
        <dbReference type="Proteomes" id="UP000590740"/>
    </source>
</evidence>
<dbReference type="AlphaFoldDB" id="A0A7W7YCS1"/>
<feature type="signal peptide" evidence="1">
    <location>
        <begin position="1"/>
        <end position="22"/>
    </location>
</feature>
<sequence>MKAFKSILFGLLGMAMITPASAVTTTIRITGSNGDRAATQSAITKLLASGWVFQGNKGNATSASTANALSSNYGAYNGTWNGNPVIIKVSFAGALAGVASVAGNLDARYVVSNGTGTGAVADPTANTSVLGTDYEVAKPDFGFSTNFQSTSPFQGTYLGTSYATLIEEVVGVSPLIFYASPGFPGSPVNSFGATYANGTYLPNITTQLGQLLYTTGVIRLSQFTGDSAHEKYTVFAIGRNTDAGQRFGAYTELGLGTTTAVSVWLPTFSTPQTVSGSLTYGGVVGSQQLWPVGTSNSIYLPVTDIGNGGYPTGATLAPTLTTTLSTAAAQTGGNTDALGGFYIGYLTPSDGNASVVNASIPTANQGVALRYNGVPYSAANVKNGSYTAWVYNRIIRRPGSAADPSSAASTVRDFANALRDQILNVDATNGGGILIDSTFRVARYTDGGLVIPTFY</sequence>
<keyword evidence="3" id="KW-1185">Reference proteome</keyword>